<evidence type="ECO:0000256" key="4">
    <source>
        <dbReference type="ARBA" id="ARBA00022692"/>
    </source>
</evidence>
<accession>A0A5N4B6P1</accession>
<keyword evidence="9 10" id="KW-0807">Transducer</keyword>
<feature type="transmembrane region" description="Helical" evidence="10">
    <location>
        <begin position="361"/>
        <end position="387"/>
    </location>
</feature>
<dbReference type="GO" id="GO:0005886">
    <property type="term" value="C:plasma membrane"/>
    <property type="evidence" value="ECO:0007669"/>
    <property type="project" value="UniProtKB-SubCell"/>
</dbReference>
<comment type="caution">
    <text evidence="11">The sequence shown here is derived from an EMBL/GenBank/DDBJ whole genome shotgun (WGS) entry which is preliminary data.</text>
</comment>
<dbReference type="InterPro" id="IPR004117">
    <property type="entry name" value="7tm6_olfct_rcpt"/>
</dbReference>
<keyword evidence="2" id="KW-1003">Cell membrane</keyword>
<dbReference type="PANTHER" id="PTHR21137">
    <property type="entry name" value="ODORANT RECEPTOR"/>
    <property type="match status" value="1"/>
</dbReference>
<sequence>MGISQNTDAFKFQRLFLETAGFWPRRNASILYQIYGFCTCGIIILFAVSLLLSTMVVKDFKQLILGWCLFTAMLNCSLKFTVFRVKMPAFLELLDFIRSHHFFYHREEFDHYLKRIIKIATAVVMLFFCSGMTSYVCLISAPFFSKEGRTTPFPFPLDFKQYSVMVYILAYVFQGVALFSAAWISFGFDNLSTGMMGLCAAYFAILRQTIISVTEAFRNENPDSINLYRKHDKQIFSDLCDCSTHHLAVISFTQQIEQIFSYVFLSQFLCSAGGICLSGFTFINSEPGSLECVIALSVMGTLMFQITLYCAYGNEVTIQSAMVLDACYMTEWIYCGPEVRRNLFLIMERSKRPLVLTAGKFINLSLSSLVSVIKSAASYAMVLYQLYH</sequence>
<evidence type="ECO:0000256" key="8">
    <source>
        <dbReference type="ARBA" id="ARBA00023170"/>
    </source>
</evidence>
<evidence type="ECO:0000256" key="3">
    <source>
        <dbReference type="ARBA" id="ARBA00022606"/>
    </source>
</evidence>
<proteinExistence type="inferred from homology"/>
<evidence type="ECO:0000256" key="7">
    <source>
        <dbReference type="ARBA" id="ARBA00023136"/>
    </source>
</evidence>
<evidence type="ECO:0000313" key="11">
    <source>
        <dbReference type="EMBL" id="KAB0805269.1"/>
    </source>
</evidence>
<keyword evidence="7 10" id="KW-0472">Membrane</keyword>
<keyword evidence="3 10" id="KW-0716">Sensory transduction</keyword>
<dbReference type="GO" id="GO:0004984">
    <property type="term" value="F:olfactory receptor activity"/>
    <property type="evidence" value="ECO:0007669"/>
    <property type="project" value="InterPro"/>
</dbReference>
<feature type="transmembrane region" description="Helical" evidence="10">
    <location>
        <begin position="119"/>
        <end position="144"/>
    </location>
</feature>
<dbReference type="AlphaFoldDB" id="A0A5N4B6P1"/>
<evidence type="ECO:0000313" key="12">
    <source>
        <dbReference type="Proteomes" id="UP000327044"/>
    </source>
</evidence>
<keyword evidence="12" id="KW-1185">Reference proteome</keyword>
<feature type="transmembrane region" description="Helical" evidence="10">
    <location>
        <begin position="63"/>
        <end position="82"/>
    </location>
</feature>
<feature type="transmembrane region" description="Helical" evidence="10">
    <location>
        <begin position="293"/>
        <end position="312"/>
    </location>
</feature>
<evidence type="ECO:0000256" key="6">
    <source>
        <dbReference type="ARBA" id="ARBA00022989"/>
    </source>
</evidence>
<dbReference type="GO" id="GO:0007165">
    <property type="term" value="P:signal transduction"/>
    <property type="evidence" value="ECO:0007669"/>
    <property type="project" value="UniProtKB-KW"/>
</dbReference>
<evidence type="ECO:0000256" key="2">
    <source>
        <dbReference type="ARBA" id="ARBA00022475"/>
    </source>
</evidence>
<organism evidence="11 12">
    <name type="scientific">Photinus pyralis</name>
    <name type="common">Common eastern firefly</name>
    <name type="synonym">Lampyris pyralis</name>
    <dbReference type="NCBI Taxonomy" id="7054"/>
    <lineage>
        <taxon>Eukaryota</taxon>
        <taxon>Metazoa</taxon>
        <taxon>Ecdysozoa</taxon>
        <taxon>Arthropoda</taxon>
        <taxon>Hexapoda</taxon>
        <taxon>Insecta</taxon>
        <taxon>Pterygota</taxon>
        <taxon>Neoptera</taxon>
        <taxon>Endopterygota</taxon>
        <taxon>Coleoptera</taxon>
        <taxon>Polyphaga</taxon>
        <taxon>Elateriformia</taxon>
        <taxon>Elateroidea</taxon>
        <taxon>Lampyridae</taxon>
        <taxon>Lampyrinae</taxon>
        <taxon>Photinus</taxon>
    </lineage>
</organism>
<dbReference type="EMBL" id="VVIM01000001">
    <property type="protein sequence ID" value="KAB0805269.1"/>
    <property type="molecule type" value="Genomic_DNA"/>
</dbReference>
<evidence type="ECO:0000256" key="1">
    <source>
        <dbReference type="ARBA" id="ARBA00004651"/>
    </source>
</evidence>
<feature type="transmembrane region" description="Helical" evidence="10">
    <location>
        <begin position="164"/>
        <end position="186"/>
    </location>
</feature>
<gene>
    <name evidence="11" type="ORF">PPYR_02239</name>
</gene>
<dbReference type="FunCoup" id="A0A5N4B6P1">
    <property type="interactions" value="15"/>
</dbReference>
<evidence type="ECO:0000256" key="9">
    <source>
        <dbReference type="ARBA" id="ARBA00023224"/>
    </source>
</evidence>
<dbReference type="PANTHER" id="PTHR21137:SF35">
    <property type="entry name" value="ODORANT RECEPTOR 19A-RELATED"/>
    <property type="match status" value="1"/>
</dbReference>
<reference evidence="11 12" key="1">
    <citation type="journal article" date="2018" name="Elife">
        <title>Firefly genomes illuminate parallel origins of bioluminescence in beetles.</title>
        <authorList>
            <person name="Fallon T.R."/>
            <person name="Lower S.E."/>
            <person name="Chang C.H."/>
            <person name="Bessho-Uehara M."/>
            <person name="Martin G.J."/>
            <person name="Bewick A.J."/>
            <person name="Behringer M."/>
            <person name="Debat H.J."/>
            <person name="Wong I."/>
            <person name="Day J.C."/>
            <person name="Suvorov A."/>
            <person name="Silva C.J."/>
            <person name="Stanger-Hall K.F."/>
            <person name="Hall D.W."/>
            <person name="Schmitz R.J."/>
            <person name="Nelson D.R."/>
            <person name="Lewis S.M."/>
            <person name="Shigenobu S."/>
            <person name="Bybee S.M."/>
            <person name="Larracuente A.M."/>
            <person name="Oba Y."/>
            <person name="Weng J.K."/>
        </authorList>
    </citation>
    <scope>NUCLEOTIDE SEQUENCE [LARGE SCALE GENOMIC DNA]</scope>
    <source>
        <strain evidence="11">1611_PpyrPB1</strain>
        <tissue evidence="11">Whole body</tissue>
    </source>
</reference>
<name>A0A5N4B6P1_PHOPY</name>
<comment type="subcellular location">
    <subcellularLocation>
        <location evidence="1 10">Cell membrane</location>
        <topology evidence="1 10">Multi-pass membrane protein</topology>
    </subcellularLocation>
</comment>
<feature type="transmembrane region" description="Helical" evidence="10">
    <location>
        <begin position="259"/>
        <end position="281"/>
    </location>
</feature>
<evidence type="ECO:0000256" key="10">
    <source>
        <dbReference type="RuleBase" id="RU351113"/>
    </source>
</evidence>
<comment type="similarity">
    <text evidence="10">Belongs to the insect chemoreceptor superfamily. Heteromeric odorant receptor channel (TC 1.A.69) family.</text>
</comment>
<dbReference type="InParanoid" id="A0A5N4B6P1"/>
<feature type="transmembrane region" description="Helical" evidence="10">
    <location>
        <begin position="34"/>
        <end position="57"/>
    </location>
</feature>
<protein>
    <recommendedName>
        <fullName evidence="10">Odorant receptor</fullName>
    </recommendedName>
</protein>
<keyword evidence="5 10" id="KW-0552">Olfaction</keyword>
<dbReference type="Proteomes" id="UP000327044">
    <property type="component" value="Unassembled WGS sequence"/>
</dbReference>
<evidence type="ECO:0000256" key="5">
    <source>
        <dbReference type="ARBA" id="ARBA00022725"/>
    </source>
</evidence>
<dbReference type="Pfam" id="PF02949">
    <property type="entry name" value="7tm_6"/>
    <property type="match status" value="1"/>
</dbReference>
<keyword evidence="6 10" id="KW-1133">Transmembrane helix</keyword>
<keyword evidence="8 10" id="KW-0675">Receptor</keyword>
<dbReference type="GO" id="GO:0005549">
    <property type="term" value="F:odorant binding"/>
    <property type="evidence" value="ECO:0007669"/>
    <property type="project" value="InterPro"/>
</dbReference>
<keyword evidence="4 10" id="KW-0812">Transmembrane</keyword>